<dbReference type="InterPro" id="IPR035985">
    <property type="entry name" value="Ubiquitin-activating_enz"/>
</dbReference>
<protein>
    <submittedName>
        <fullName evidence="2">tRNA threonylcarbamoyladenosine dehydratase</fullName>
    </submittedName>
</protein>
<dbReference type="EMBL" id="CP094929">
    <property type="protein sequence ID" value="UOM52380.1"/>
    <property type="molecule type" value="Genomic_DNA"/>
</dbReference>
<organism evidence="2 3">
    <name type="scientific">Sphaerochaeta associata</name>
    <dbReference type="NCBI Taxonomy" id="1129264"/>
    <lineage>
        <taxon>Bacteria</taxon>
        <taxon>Pseudomonadati</taxon>
        <taxon>Spirochaetota</taxon>
        <taxon>Spirochaetia</taxon>
        <taxon>Spirochaetales</taxon>
        <taxon>Sphaerochaetaceae</taxon>
        <taxon>Sphaerochaeta</taxon>
    </lineage>
</organism>
<dbReference type="PANTHER" id="PTHR43267">
    <property type="entry name" value="TRNA THREONYLCARBAMOYLADENOSINE DEHYDRATASE"/>
    <property type="match status" value="1"/>
</dbReference>
<name>A0ABY4DEL6_9SPIR</name>
<dbReference type="Proteomes" id="UP000829708">
    <property type="component" value="Chromosome"/>
</dbReference>
<dbReference type="InterPro" id="IPR045886">
    <property type="entry name" value="ThiF/MoeB/HesA"/>
</dbReference>
<dbReference type="InterPro" id="IPR000594">
    <property type="entry name" value="ThiF_NAD_FAD-bd"/>
</dbReference>
<accession>A0ABY4DEL6</accession>
<dbReference type="RefSeq" id="WP_244774609.1">
    <property type="nucleotide sequence ID" value="NZ_CP094929.1"/>
</dbReference>
<gene>
    <name evidence="2" type="ORF">MUG09_06305</name>
</gene>
<keyword evidence="3" id="KW-1185">Reference proteome</keyword>
<dbReference type="Gene3D" id="3.40.50.720">
    <property type="entry name" value="NAD(P)-binding Rossmann-like Domain"/>
    <property type="match status" value="1"/>
</dbReference>
<reference evidence="3" key="1">
    <citation type="journal article" date="2024" name="J Bioinform Genom">
        <title>Complete genome sequence of the type strain bacterium Sphaerochaeta associata GLS2t (VKM B-2742)t.</title>
        <authorList>
            <person name="Troshina O.Y."/>
            <person name="Tepeeva A.N."/>
            <person name="Arzamasceva V.O."/>
            <person name="Whitman W.B."/>
            <person name="Varghese N."/>
            <person name="Shapiro N."/>
            <person name="Woyke T."/>
            <person name="Kripides N.C."/>
            <person name="Vasilenko O.V."/>
        </authorList>
    </citation>
    <scope>NUCLEOTIDE SEQUENCE [LARGE SCALE GENOMIC DNA]</scope>
    <source>
        <strain evidence="3">GLS2T</strain>
    </source>
</reference>
<proteinExistence type="predicted"/>
<evidence type="ECO:0000313" key="3">
    <source>
        <dbReference type="Proteomes" id="UP000829708"/>
    </source>
</evidence>
<dbReference type="PANTHER" id="PTHR43267:SF1">
    <property type="entry name" value="TRNA THREONYLCARBAMOYLADENOSINE DEHYDRATASE"/>
    <property type="match status" value="1"/>
</dbReference>
<evidence type="ECO:0000259" key="1">
    <source>
        <dbReference type="Pfam" id="PF00899"/>
    </source>
</evidence>
<sequence length="266" mass="29369">MKSEQFLRITRLLGENVVHSLHEKHVVLVGLGAVGGMCLESLVRSGIGTIRIVDFDTVGITNLNRQILATYDSLGRLKTEVAAERVKAINPDCKLEALPLFVQQETLGQILEGDIDLVIDAIDSLNPKCSLLQEAYNRNIPVISSMGAALRRDPFLVRKADLMDTYGCPLARAVRTNLRKRGVGRGIDVIYSPELVQFTYRKPEEEEHADFNEQIIDRGRKRNVLGSLPTVTAVFGQQLAHLALSKLLDGTLLSGEEAFNPNSNKP</sequence>
<feature type="domain" description="THIF-type NAD/FAD binding fold" evidence="1">
    <location>
        <begin position="11"/>
        <end position="249"/>
    </location>
</feature>
<dbReference type="Pfam" id="PF00899">
    <property type="entry name" value="ThiF"/>
    <property type="match status" value="1"/>
</dbReference>
<dbReference type="CDD" id="cd00755">
    <property type="entry name" value="YgdL_like"/>
    <property type="match status" value="1"/>
</dbReference>
<dbReference type="SUPFAM" id="SSF69572">
    <property type="entry name" value="Activating enzymes of the ubiquitin-like proteins"/>
    <property type="match status" value="1"/>
</dbReference>
<evidence type="ECO:0000313" key="2">
    <source>
        <dbReference type="EMBL" id="UOM52380.1"/>
    </source>
</evidence>